<evidence type="ECO:0000256" key="1">
    <source>
        <dbReference type="SAM" id="Phobius"/>
    </source>
</evidence>
<evidence type="ECO:0000313" key="3">
    <source>
        <dbReference type="Proteomes" id="UP000234662"/>
    </source>
</evidence>
<dbReference type="AlphaFoldDB" id="A0A2I1R1G7"/>
<evidence type="ECO:0000313" key="2">
    <source>
        <dbReference type="EMBL" id="PKZ62980.1"/>
    </source>
</evidence>
<keyword evidence="1" id="KW-0472">Membrane</keyword>
<name>A0A2I1R1G7_9ACTN</name>
<dbReference type="RefSeq" id="WP_101822864.1">
    <property type="nucleotide sequence ID" value="NZ_PKJC01000036.1"/>
</dbReference>
<accession>A0A2I1R1G7</accession>
<reference evidence="2 3" key="1">
    <citation type="submission" date="2017-12" db="EMBL/GenBank/DDBJ databases">
        <title>Phylogenetic diversity of female urinary microbiome.</title>
        <authorList>
            <person name="Thomas-White K."/>
            <person name="Wolfe A.J."/>
        </authorList>
    </citation>
    <scope>NUCLEOTIDE SEQUENCE [LARGE SCALE GENOMIC DNA]</scope>
    <source>
        <strain evidence="2 3">UMB0777</strain>
    </source>
</reference>
<dbReference type="Proteomes" id="UP000234662">
    <property type="component" value="Unassembled WGS sequence"/>
</dbReference>
<feature type="transmembrane region" description="Helical" evidence="1">
    <location>
        <begin position="68"/>
        <end position="86"/>
    </location>
</feature>
<protein>
    <submittedName>
        <fullName evidence="2">Uncharacterized protein</fullName>
    </submittedName>
</protein>
<sequence>MSTALAVWDHLTVIAASHPGGSGGTGHHLILAAPGDGDQQLFPDPPPQQLPEDAQNGVNMFIGYLKTIIYSAAVIAMLFVAVGMILGMRGRSNFAKDAVTHLPWLFGGVIGAGACVGILDAFA</sequence>
<keyword evidence="1" id="KW-1133">Transmembrane helix</keyword>
<gene>
    <name evidence="2" type="ORF">CYJ73_24185</name>
</gene>
<keyword evidence="1" id="KW-0812">Transmembrane</keyword>
<dbReference type="EMBL" id="PKJC01000036">
    <property type="protein sequence ID" value="PKZ62980.1"/>
    <property type="molecule type" value="Genomic_DNA"/>
</dbReference>
<comment type="caution">
    <text evidence="2">The sequence shown here is derived from an EMBL/GenBank/DDBJ whole genome shotgun (WGS) entry which is preliminary data.</text>
</comment>
<feature type="transmembrane region" description="Helical" evidence="1">
    <location>
        <begin position="98"/>
        <end position="119"/>
    </location>
</feature>
<organism evidence="2 3">
    <name type="scientific">Gordonia terrae</name>
    <dbReference type="NCBI Taxonomy" id="2055"/>
    <lineage>
        <taxon>Bacteria</taxon>
        <taxon>Bacillati</taxon>
        <taxon>Actinomycetota</taxon>
        <taxon>Actinomycetes</taxon>
        <taxon>Mycobacteriales</taxon>
        <taxon>Gordoniaceae</taxon>
        <taxon>Gordonia</taxon>
    </lineage>
</organism>
<proteinExistence type="predicted"/>